<reference evidence="7 8" key="1">
    <citation type="journal article" date="2011" name="Proc. Natl. Acad. Sci. U.S.A.">
        <title>Evolutionary erosion of yeast sex chromosomes by mating-type switching accidents.</title>
        <authorList>
            <person name="Gordon J.L."/>
            <person name="Armisen D."/>
            <person name="Proux-Wera E."/>
            <person name="Oheigeartaigh S.S."/>
            <person name="Byrne K.P."/>
            <person name="Wolfe K.H."/>
        </authorList>
    </citation>
    <scope>NUCLEOTIDE SEQUENCE [LARGE SCALE GENOMIC DNA]</scope>
    <source>
        <strain evidence="8">ATCC MYA-139 / BCRC 22969 / CBS 8797 / CCRC 22969 / KCTC 17520 / NBRC 10181 / NCYC 3082</strain>
    </source>
</reference>
<dbReference type="GO" id="GO:0030906">
    <property type="term" value="C:retromer, cargo-selective complex"/>
    <property type="evidence" value="ECO:0007669"/>
    <property type="project" value="EnsemblFungi"/>
</dbReference>
<dbReference type="GO" id="GO:0170071">
    <property type="term" value="C:CROP complex"/>
    <property type="evidence" value="ECO:0007669"/>
    <property type="project" value="EnsemblFungi"/>
</dbReference>
<evidence type="ECO:0000256" key="5">
    <source>
        <dbReference type="ARBA" id="ARBA00023136"/>
    </source>
</evidence>
<dbReference type="OrthoDB" id="10258141at2759"/>
<evidence type="ECO:0000256" key="4">
    <source>
        <dbReference type="ARBA" id="ARBA00022927"/>
    </source>
</evidence>
<dbReference type="eggNOG" id="KOG1107">
    <property type="taxonomic scope" value="Eukaryota"/>
</dbReference>
<keyword evidence="8" id="KW-1185">Reference proteome</keyword>
<sequence length="861" mass="98598">MSYADSLPQAKSAVKQNTVLMQRALQQHSLMDALKYASQLLQQLRNPLLPPQRQYYELYVMVFDTLGELTLYLVQGHKRGRHHLADLYELVQYAGNVLPRLYLMITVGSALLQCNDETVPQAEILKDMIEMCKGVQNPTRGLFLRYFLSQMTKGLLESLMDLPFSITFLTTNFVEMNKLWVRLQYQGPLKERDLRTKERKELQILVGSQLLRLSQVIESEEADQEENFTVYCEKILPGILEQMVQSRDVICQEYLFDIVCQVFPDNYHLETVEQLLQATAQMNPQVSLHKIIATLVQRLIDYVEREAAPGKQGGRSLFDIFWQYLEKLGDERPDIALVEVLDLVSNVITLNNCCDPENTDNLNKLYSLLFTKCKDFAVNDEATEDTVQQQQLFVELMTFKEVKRANLIVVNCPKYTELLLSIHPRAQLQAIESLLNLFLDQSDDWVVETEDQFMKLLALCKPATALISKEGQETVPLVQQTVAKWCHALVRATTKSRQLRPITKQVQLLLSLKNALHEGTSQSVSCTYESLITLWWQLIKKCDFLRSRLPKNKSSYDTSIKQIFKYVSRCITELFNVVGPSITDRVFKLNLQTASIADQLSLPEISYDFFTQALTVFEDTLSDSRTQFQAIVYMTQILQRTRSLRTEGEDYYDNLIVRTTLHASKLLKKQDQCRAVYLCSHLWWATEIESLGETEDDAETEGQFYREGKRLLECLQRSLRSADSIMDNMQSCELMVEILNRCLYFLIYGEEAQTRVSVNYVNGLIELIKTNLNSLHLEQMAELKLDDTSSTKTPQRVLMGQDGSVLKVSKSNGAVSVVLPTAASTESVAELATIPADHFQRTCAYILQQAALDDRFKAITV</sequence>
<dbReference type="PANTHER" id="PTHR11099:SF0">
    <property type="entry name" value="VACUOLAR PROTEIN SORTING-ASSOCIATED PROTEIN 35"/>
    <property type="match status" value="1"/>
</dbReference>
<dbReference type="KEGG" id="kng:KNAG_0C01130"/>
<dbReference type="RefSeq" id="XP_022463472.1">
    <property type="nucleotide sequence ID" value="XM_022606814.1"/>
</dbReference>
<dbReference type="Pfam" id="PF03635">
    <property type="entry name" value="Vps35"/>
    <property type="match status" value="1"/>
</dbReference>
<comment type="function">
    <text evidence="6">Plays a role in vesicular protein sorting.</text>
</comment>
<accession>J7S5L5</accession>
<comment type="subcellular location">
    <subcellularLocation>
        <location evidence="1">Membrane</location>
        <topology evidence="1">Peripheral membrane protein</topology>
    </subcellularLocation>
</comment>
<dbReference type="GO" id="GO:0006886">
    <property type="term" value="P:intracellular protein transport"/>
    <property type="evidence" value="ECO:0007669"/>
    <property type="project" value="TreeGrafter"/>
</dbReference>
<evidence type="ECO:0000313" key="8">
    <source>
        <dbReference type="Proteomes" id="UP000006310"/>
    </source>
</evidence>
<dbReference type="InterPro" id="IPR042491">
    <property type="entry name" value="Vps35_C"/>
</dbReference>
<organism evidence="7 8">
    <name type="scientific">Huiozyma naganishii (strain ATCC MYA-139 / BCRC 22969 / CBS 8797 / KCTC 17520 / NBRC 10181 / NCYC 3082 / Yp74L-3)</name>
    <name type="common">Yeast</name>
    <name type="synonym">Kazachstania naganishii</name>
    <dbReference type="NCBI Taxonomy" id="1071383"/>
    <lineage>
        <taxon>Eukaryota</taxon>
        <taxon>Fungi</taxon>
        <taxon>Dikarya</taxon>
        <taxon>Ascomycota</taxon>
        <taxon>Saccharomycotina</taxon>
        <taxon>Saccharomycetes</taxon>
        <taxon>Saccharomycetales</taxon>
        <taxon>Saccharomycetaceae</taxon>
        <taxon>Huiozyma</taxon>
    </lineage>
</organism>
<dbReference type="AlphaFoldDB" id="J7S5L5"/>
<dbReference type="GO" id="GO:0045053">
    <property type="term" value="P:protein retention in Golgi apparatus"/>
    <property type="evidence" value="ECO:0007669"/>
    <property type="project" value="EnsemblFungi"/>
</dbReference>
<gene>
    <name evidence="7" type="primary">KNAG0C01130</name>
    <name evidence="7" type="ordered locus">KNAG_0C01130</name>
</gene>
<dbReference type="GO" id="GO:0000329">
    <property type="term" value="C:fungal-type vacuole membrane"/>
    <property type="evidence" value="ECO:0007669"/>
    <property type="project" value="EnsemblFungi"/>
</dbReference>
<name>J7S5L5_HUIN7</name>
<evidence type="ECO:0000256" key="1">
    <source>
        <dbReference type="ARBA" id="ARBA00004170"/>
    </source>
</evidence>
<evidence type="ECO:0000313" key="7">
    <source>
        <dbReference type="EMBL" id="CCK69226.1"/>
    </source>
</evidence>
<dbReference type="GO" id="GO:0140312">
    <property type="term" value="F:cargo adaptor activity"/>
    <property type="evidence" value="ECO:0007669"/>
    <property type="project" value="EnsemblFungi"/>
</dbReference>
<keyword evidence="4 6" id="KW-0653">Protein transport</keyword>
<dbReference type="HOGENOM" id="CLU_005836_0_0_1"/>
<evidence type="ECO:0000256" key="2">
    <source>
        <dbReference type="ARBA" id="ARBA00006536"/>
    </source>
</evidence>
<dbReference type="Proteomes" id="UP000006310">
    <property type="component" value="Chromosome 3"/>
</dbReference>
<dbReference type="GO" id="GO:0042147">
    <property type="term" value="P:retrograde transport, endosome to Golgi"/>
    <property type="evidence" value="ECO:0007669"/>
    <property type="project" value="EnsemblFungi"/>
</dbReference>
<dbReference type="PIRSF" id="PIRSF009375">
    <property type="entry name" value="Retromer_Vps35"/>
    <property type="match status" value="1"/>
</dbReference>
<reference evidence="8" key="2">
    <citation type="submission" date="2012-08" db="EMBL/GenBank/DDBJ databases">
        <title>Genome sequence of Kazachstania naganishii.</title>
        <authorList>
            <person name="Gordon J.L."/>
            <person name="Armisen D."/>
            <person name="Proux-Wera E."/>
            <person name="OhEigeartaigh S.S."/>
            <person name="Byrne K.P."/>
            <person name="Wolfe K.H."/>
        </authorList>
    </citation>
    <scope>NUCLEOTIDE SEQUENCE [LARGE SCALE GENOMIC DNA]</scope>
    <source>
        <strain evidence="8">ATCC MYA-139 / BCRC 22969 / CBS 8797 / CCRC 22969 / KCTC 17520 / NBRC 10181 / NCYC 3082</strain>
    </source>
</reference>
<protein>
    <recommendedName>
        <fullName evidence="6">Vacuolar protein sorting-associated protein 35</fullName>
    </recommendedName>
</protein>
<dbReference type="GO" id="GO:1900102">
    <property type="term" value="P:negative regulation of endoplasmic reticulum unfolded protein response"/>
    <property type="evidence" value="ECO:0007669"/>
    <property type="project" value="EnsemblFungi"/>
</dbReference>
<evidence type="ECO:0000256" key="6">
    <source>
        <dbReference type="PIRNR" id="PIRNR009375"/>
    </source>
</evidence>
<keyword evidence="3 6" id="KW-0813">Transport</keyword>
<dbReference type="InterPro" id="IPR005378">
    <property type="entry name" value="Vps35"/>
</dbReference>
<evidence type="ECO:0000256" key="3">
    <source>
        <dbReference type="ARBA" id="ARBA00022448"/>
    </source>
</evidence>
<dbReference type="STRING" id="1071383.J7S5L5"/>
<dbReference type="EMBL" id="HE978316">
    <property type="protein sequence ID" value="CCK69226.1"/>
    <property type="molecule type" value="Genomic_DNA"/>
</dbReference>
<dbReference type="GO" id="GO:0005770">
    <property type="term" value="C:late endosome"/>
    <property type="evidence" value="ECO:0007669"/>
    <property type="project" value="TreeGrafter"/>
</dbReference>
<dbReference type="GeneID" id="34524906"/>
<proteinExistence type="inferred from homology"/>
<dbReference type="OMA" id="YIRSREY"/>
<dbReference type="GO" id="GO:0005829">
    <property type="term" value="C:cytosol"/>
    <property type="evidence" value="ECO:0007669"/>
    <property type="project" value="GOC"/>
</dbReference>
<dbReference type="Gene3D" id="1.25.40.660">
    <property type="entry name" value="Vacuolar protein sorting-associated protein 35, helical subcomplex Vps35-C"/>
    <property type="match status" value="1"/>
</dbReference>
<comment type="similarity">
    <text evidence="2 6">Belongs to the VPS35 family.</text>
</comment>
<keyword evidence="5" id="KW-0472">Membrane</keyword>
<dbReference type="PANTHER" id="PTHR11099">
    <property type="entry name" value="VACUOLAR SORTING PROTEIN 35"/>
    <property type="match status" value="1"/>
</dbReference>